<keyword evidence="1" id="KW-0472">Membrane</keyword>
<comment type="caution">
    <text evidence="2">The sequence shown here is derived from an EMBL/GenBank/DDBJ whole genome shotgun (WGS) entry which is preliminary data.</text>
</comment>
<keyword evidence="1" id="KW-0812">Transmembrane</keyword>
<protein>
    <submittedName>
        <fullName evidence="2">Uncharacterized protein</fullName>
    </submittedName>
</protein>
<name>A0AAV6X533_9LAMI</name>
<sequence>MLSFCSAMSKVVESREELDQSLSDVAFMRMYQMTRTQLNQVLPGTPLMNNQGGEIVRPKAGAVRMWRRRLVVYLSVGLFVGFSGVVMYGCYRILCRPGDEKCVKLC</sequence>
<reference evidence="2" key="1">
    <citation type="submission" date="2019-10" db="EMBL/GenBank/DDBJ databases">
        <authorList>
            <person name="Zhang R."/>
            <person name="Pan Y."/>
            <person name="Wang J."/>
            <person name="Ma R."/>
            <person name="Yu S."/>
        </authorList>
    </citation>
    <scope>NUCLEOTIDE SEQUENCE</scope>
    <source>
        <strain evidence="2">LA-IB0</strain>
        <tissue evidence="2">Leaf</tissue>
    </source>
</reference>
<organism evidence="2 3">
    <name type="scientific">Buddleja alternifolia</name>
    <dbReference type="NCBI Taxonomy" id="168488"/>
    <lineage>
        <taxon>Eukaryota</taxon>
        <taxon>Viridiplantae</taxon>
        <taxon>Streptophyta</taxon>
        <taxon>Embryophyta</taxon>
        <taxon>Tracheophyta</taxon>
        <taxon>Spermatophyta</taxon>
        <taxon>Magnoliopsida</taxon>
        <taxon>eudicotyledons</taxon>
        <taxon>Gunneridae</taxon>
        <taxon>Pentapetalae</taxon>
        <taxon>asterids</taxon>
        <taxon>lamiids</taxon>
        <taxon>Lamiales</taxon>
        <taxon>Scrophulariaceae</taxon>
        <taxon>Buddlejeae</taxon>
        <taxon>Buddleja</taxon>
    </lineage>
</organism>
<dbReference type="AlphaFoldDB" id="A0AAV6X533"/>
<evidence type="ECO:0000313" key="2">
    <source>
        <dbReference type="EMBL" id="KAG8375047.1"/>
    </source>
</evidence>
<proteinExistence type="predicted"/>
<evidence type="ECO:0000313" key="3">
    <source>
        <dbReference type="Proteomes" id="UP000826271"/>
    </source>
</evidence>
<gene>
    <name evidence="2" type="ORF">BUALT_Bualt10G0059100</name>
</gene>
<feature type="transmembrane region" description="Helical" evidence="1">
    <location>
        <begin position="70"/>
        <end position="94"/>
    </location>
</feature>
<dbReference type="EMBL" id="WHWC01000010">
    <property type="protein sequence ID" value="KAG8375047.1"/>
    <property type="molecule type" value="Genomic_DNA"/>
</dbReference>
<accession>A0AAV6X533</accession>
<keyword evidence="3" id="KW-1185">Reference proteome</keyword>
<evidence type="ECO:0000256" key="1">
    <source>
        <dbReference type="SAM" id="Phobius"/>
    </source>
</evidence>
<keyword evidence="1" id="KW-1133">Transmembrane helix</keyword>
<dbReference type="Proteomes" id="UP000826271">
    <property type="component" value="Unassembled WGS sequence"/>
</dbReference>